<dbReference type="GO" id="GO:0006423">
    <property type="term" value="P:cysteinyl-tRNA aminoacylation"/>
    <property type="evidence" value="ECO:0007669"/>
    <property type="project" value="UniProtKB-UniRule"/>
</dbReference>
<dbReference type="HAMAP" id="MF_00041">
    <property type="entry name" value="Cys_tRNA_synth"/>
    <property type="match status" value="1"/>
</dbReference>
<comment type="catalytic activity">
    <reaction evidence="9">
        <text>tRNA(Cys) + L-cysteine + ATP = L-cysteinyl-tRNA(Cys) + AMP + diphosphate</text>
        <dbReference type="Rhea" id="RHEA:17773"/>
        <dbReference type="Rhea" id="RHEA-COMP:9661"/>
        <dbReference type="Rhea" id="RHEA-COMP:9679"/>
        <dbReference type="ChEBI" id="CHEBI:30616"/>
        <dbReference type="ChEBI" id="CHEBI:33019"/>
        <dbReference type="ChEBI" id="CHEBI:35235"/>
        <dbReference type="ChEBI" id="CHEBI:78442"/>
        <dbReference type="ChEBI" id="CHEBI:78517"/>
        <dbReference type="ChEBI" id="CHEBI:456215"/>
        <dbReference type="EC" id="6.1.1.16"/>
    </reaction>
</comment>
<dbReference type="GO" id="GO:0005524">
    <property type="term" value="F:ATP binding"/>
    <property type="evidence" value="ECO:0007669"/>
    <property type="project" value="UniProtKB-UniRule"/>
</dbReference>
<proteinExistence type="inferred from homology"/>
<dbReference type="InterPro" id="IPR032678">
    <property type="entry name" value="tRNA-synt_1_cat_dom"/>
</dbReference>
<dbReference type="Gene3D" id="3.40.50.620">
    <property type="entry name" value="HUPs"/>
    <property type="match status" value="1"/>
</dbReference>
<evidence type="ECO:0000256" key="9">
    <source>
        <dbReference type="HAMAP-Rule" id="MF_00041"/>
    </source>
</evidence>
<dbReference type="EC" id="6.1.1.16" evidence="9"/>
<feature type="binding site" evidence="9">
    <location>
        <position position="252"/>
    </location>
    <ligand>
        <name>Zn(2+)</name>
        <dbReference type="ChEBI" id="CHEBI:29105"/>
    </ligand>
</feature>
<evidence type="ECO:0000256" key="7">
    <source>
        <dbReference type="ARBA" id="ARBA00022917"/>
    </source>
</evidence>
<comment type="cofactor">
    <cofactor evidence="9">
        <name>Zn(2+)</name>
        <dbReference type="ChEBI" id="CHEBI:29105"/>
    </cofactor>
    <text evidence="9">Binds 1 zinc ion per subunit.</text>
</comment>
<dbReference type="InterPro" id="IPR024909">
    <property type="entry name" value="Cys-tRNA/MSH_ligase"/>
</dbReference>
<dbReference type="NCBIfam" id="TIGR00435">
    <property type="entry name" value="cysS"/>
    <property type="match status" value="1"/>
</dbReference>
<dbReference type="PROSITE" id="PS51257">
    <property type="entry name" value="PROKAR_LIPOPROTEIN"/>
    <property type="match status" value="1"/>
</dbReference>
<comment type="subcellular location">
    <subcellularLocation>
        <location evidence="9">Cytoplasm</location>
    </subcellularLocation>
</comment>
<dbReference type="EMBL" id="MFZH01000048">
    <property type="protein sequence ID" value="OGK17263.1"/>
    <property type="molecule type" value="Genomic_DNA"/>
</dbReference>
<comment type="similarity">
    <text evidence="9">Belongs to the class-I aminoacyl-tRNA synthetase family.</text>
</comment>
<evidence type="ECO:0000256" key="3">
    <source>
        <dbReference type="ARBA" id="ARBA00022723"/>
    </source>
</evidence>
<accession>A0A1F7GEI0</accession>
<protein>
    <recommendedName>
        <fullName evidence="9">Cysteine--tRNA ligase</fullName>
        <ecNumber evidence="9">6.1.1.16</ecNumber>
    </recommendedName>
    <alternativeName>
        <fullName evidence="9">Cysteinyl-tRNA synthetase</fullName>
        <shortName evidence="9">CysRS</shortName>
    </alternativeName>
</protein>
<name>A0A1F7GEI0_9BACT</name>
<dbReference type="GO" id="GO:0005829">
    <property type="term" value="C:cytosol"/>
    <property type="evidence" value="ECO:0007669"/>
    <property type="project" value="TreeGrafter"/>
</dbReference>
<keyword evidence="7 9" id="KW-0648">Protein biosynthesis</keyword>
<dbReference type="PRINTS" id="PR00983">
    <property type="entry name" value="TRNASYNTHCYS"/>
</dbReference>
<sequence>MKIFNTFSRNIQELSPQNPPVVTFYACGPTVYDHTHLGHLRTFTNNDLLKRALTMLGYKIHHVMNITDVGHLTGDTDEGEDKLEKGALKAGKTVWEVADYYTKQFIFSLKELNIIESDELPKATDHIQDMITLIKKLEEKGFTYKTEEAIYFDISKFTDYGKLSGQKIEDKIQKSRDEVHIDSNKKHPADFALWFFTVGRFKDHVMRWDFGSAQGFPGWHIECSAMSMKYLGETIDIHAGGIDHIPVHHENEIAQSEAATGKPFVSIWFHSAFLNIEGQKMSKSLGNFYRIEDLQEKGVSPQALRYLYLQTHYRQPMNFTFEAAGAATSAFNNLKEMVLALKKQTQRTVLSTDKLGQLDEYRTQFLSALQNDLQIPQALAVMWSMLKSNIPSEDKYDLALEFDQVLGLGLATFEEETIPEEIVELAKKRLEARNEKEFEKSDELKKEILEKGYSIEDTSDSFIIKKK</sequence>
<dbReference type="InterPro" id="IPR009080">
    <property type="entry name" value="tRNAsynth_Ia_anticodon-bd"/>
</dbReference>
<feature type="short sequence motif" description="'HIGH' region" evidence="9">
    <location>
        <begin position="29"/>
        <end position="39"/>
    </location>
</feature>
<keyword evidence="5 9" id="KW-0862">Zinc</keyword>
<dbReference type="InterPro" id="IPR014729">
    <property type="entry name" value="Rossmann-like_a/b/a_fold"/>
</dbReference>
<dbReference type="GO" id="GO:0008270">
    <property type="term" value="F:zinc ion binding"/>
    <property type="evidence" value="ECO:0007669"/>
    <property type="project" value="UniProtKB-UniRule"/>
</dbReference>
<evidence type="ECO:0000256" key="6">
    <source>
        <dbReference type="ARBA" id="ARBA00022840"/>
    </source>
</evidence>
<dbReference type="PANTHER" id="PTHR10890">
    <property type="entry name" value="CYSTEINYL-TRNA SYNTHETASE"/>
    <property type="match status" value="1"/>
</dbReference>
<feature type="binding site" evidence="9">
    <location>
        <position position="283"/>
    </location>
    <ligand>
        <name>ATP</name>
        <dbReference type="ChEBI" id="CHEBI:30616"/>
    </ligand>
</feature>
<evidence type="ECO:0000256" key="1">
    <source>
        <dbReference type="ARBA" id="ARBA00011245"/>
    </source>
</evidence>
<evidence type="ECO:0000256" key="4">
    <source>
        <dbReference type="ARBA" id="ARBA00022741"/>
    </source>
</evidence>
<feature type="domain" description="tRNA synthetases class I catalytic" evidence="10">
    <location>
        <begin position="18"/>
        <end position="323"/>
    </location>
</feature>
<comment type="caution">
    <text evidence="11">The sequence shown here is derived from an EMBL/GenBank/DDBJ whole genome shotgun (WGS) entry which is preliminary data.</text>
</comment>
<dbReference type="Gene3D" id="1.20.120.1910">
    <property type="entry name" value="Cysteine-tRNA ligase, C-terminal anti-codon recognition domain"/>
    <property type="match status" value="1"/>
</dbReference>
<keyword evidence="3 9" id="KW-0479">Metal-binding</keyword>
<keyword evidence="2 9" id="KW-0436">Ligase</keyword>
<evidence type="ECO:0000256" key="8">
    <source>
        <dbReference type="ARBA" id="ARBA00023146"/>
    </source>
</evidence>
<dbReference type="CDD" id="cd00672">
    <property type="entry name" value="CysRS_core"/>
    <property type="match status" value="1"/>
</dbReference>
<evidence type="ECO:0000256" key="5">
    <source>
        <dbReference type="ARBA" id="ARBA00022833"/>
    </source>
</evidence>
<evidence type="ECO:0000313" key="11">
    <source>
        <dbReference type="EMBL" id="OGK17263.1"/>
    </source>
</evidence>
<feature type="short sequence motif" description="'KMSKS' region" evidence="9">
    <location>
        <begin position="280"/>
        <end position="284"/>
    </location>
</feature>
<evidence type="ECO:0000256" key="2">
    <source>
        <dbReference type="ARBA" id="ARBA00022598"/>
    </source>
</evidence>
<feature type="binding site" evidence="9">
    <location>
        <position position="223"/>
    </location>
    <ligand>
        <name>Zn(2+)</name>
        <dbReference type="ChEBI" id="CHEBI:29105"/>
    </ligand>
</feature>
<evidence type="ECO:0000259" key="10">
    <source>
        <dbReference type="Pfam" id="PF01406"/>
    </source>
</evidence>
<dbReference type="SUPFAM" id="SSF47323">
    <property type="entry name" value="Anticodon-binding domain of a subclass of class I aminoacyl-tRNA synthetases"/>
    <property type="match status" value="1"/>
</dbReference>
<dbReference type="AlphaFoldDB" id="A0A1F7GEI0"/>
<evidence type="ECO:0000313" key="12">
    <source>
        <dbReference type="Proteomes" id="UP000176850"/>
    </source>
</evidence>
<dbReference type="GO" id="GO:0004817">
    <property type="term" value="F:cysteine-tRNA ligase activity"/>
    <property type="evidence" value="ECO:0007669"/>
    <property type="project" value="UniProtKB-UniRule"/>
</dbReference>
<gene>
    <name evidence="9" type="primary">cysS</name>
    <name evidence="11" type="ORF">A2799_03420</name>
</gene>
<dbReference type="Proteomes" id="UP000176850">
    <property type="component" value="Unassembled WGS sequence"/>
</dbReference>
<dbReference type="SUPFAM" id="SSF52374">
    <property type="entry name" value="Nucleotidylyl transferase"/>
    <property type="match status" value="1"/>
</dbReference>
<reference evidence="11 12" key="1">
    <citation type="journal article" date="2016" name="Nat. Commun.">
        <title>Thousands of microbial genomes shed light on interconnected biogeochemical processes in an aquifer system.</title>
        <authorList>
            <person name="Anantharaman K."/>
            <person name="Brown C.T."/>
            <person name="Hug L.A."/>
            <person name="Sharon I."/>
            <person name="Castelle C.J."/>
            <person name="Probst A.J."/>
            <person name="Thomas B.C."/>
            <person name="Singh A."/>
            <person name="Wilkins M.J."/>
            <person name="Karaoz U."/>
            <person name="Brodie E.L."/>
            <person name="Williams K.H."/>
            <person name="Hubbard S.S."/>
            <person name="Banfield J.F."/>
        </authorList>
    </citation>
    <scope>NUCLEOTIDE SEQUENCE [LARGE SCALE GENOMIC DNA]</scope>
</reference>
<organism evidence="11 12">
    <name type="scientific">Candidatus Roizmanbacteria bacterium RIFCSPHIGHO2_01_FULL_39_24</name>
    <dbReference type="NCBI Taxonomy" id="1802032"/>
    <lineage>
        <taxon>Bacteria</taxon>
        <taxon>Candidatus Roizmaniibacteriota</taxon>
    </lineage>
</organism>
<dbReference type="InterPro" id="IPR015803">
    <property type="entry name" value="Cys-tRNA-ligase"/>
</dbReference>
<dbReference type="Pfam" id="PF01406">
    <property type="entry name" value="tRNA-synt_1e"/>
    <property type="match status" value="1"/>
</dbReference>
<feature type="binding site" evidence="9">
    <location>
        <position position="248"/>
    </location>
    <ligand>
        <name>Zn(2+)</name>
        <dbReference type="ChEBI" id="CHEBI:29105"/>
    </ligand>
</feature>
<keyword evidence="8 9" id="KW-0030">Aminoacyl-tRNA synthetase</keyword>
<keyword evidence="4 9" id="KW-0547">Nucleotide-binding</keyword>
<feature type="binding site" evidence="9">
    <location>
        <position position="27"/>
    </location>
    <ligand>
        <name>Zn(2+)</name>
        <dbReference type="ChEBI" id="CHEBI:29105"/>
    </ligand>
</feature>
<keyword evidence="6 9" id="KW-0067">ATP-binding</keyword>
<comment type="subunit">
    <text evidence="1 9">Monomer.</text>
</comment>
<keyword evidence="9" id="KW-0963">Cytoplasm</keyword>
<dbReference type="PANTHER" id="PTHR10890:SF3">
    <property type="entry name" value="CYSTEINE--TRNA LIGASE, CYTOPLASMIC"/>
    <property type="match status" value="1"/>
</dbReference>